<comment type="caution">
    <text evidence="1">The sequence shown here is derived from an EMBL/GenBank/DDBJ whole genome shotgun (WGS) entry which is preliminary data.</text>
</comment>
<accession>A0ABP7DIR3</accession>
<dbReference type="Proteomes" id="UP001500752">
    <property type="component" value="Unassembled WGS sequence"/>
</dbReference>
<sequence>MAFQIGDLISAWSYESPLEMKQVRRGDQVETVLTAIRPVPPRASLLFSEAVNHIRAALDNMVWHLVEAEHGPLEGRAALLVAMPITETPEAFERWCKARTKAGLAVFGGDSALATRLHTLQPFADRQQVPSVGATLASVMGIEVETAHPLQLLQAYSNADKHRAVRIAVARTISNHSSSPLLSQDLAHRELRVSEVLARATWGTPVLMETNTAAMVQRPEPWAAWVNPAKELTAMRRYVAQVAVPVLLTGLELPSGLPPEIDLGDSKAAIRERLEAGGYDDADIRLTALVQERFRMAMDRDWAFPDVVDAAGDGSASVPDEPEVPC</sequence>
<reference evidence="2" key="1">
    <citation type="journal article" date="2019" name="Int. J. Syst. Evol. Microbiol.">
        <title>The Global Catalogue of Microorganisms (GCM) 10K type strain sequencing project: providing services to taxonomists for standard genome sequencing and annotation.</title>
        <authorList>
            <consortium name="The Broad Institute Genomics Platform"/>
            <consortium name="The Broad Institute Genome Sequencing Center for Infectious Disease"/>
            <person name="Wu L."/>
            <person name="Ma J."/>
        </authorList>
    </citation>
    <scope>NUCLEOTIDE SEQUENCE [LARGE SCALE GENOMIC DNA]</scope>
    <source>
        <strain evidence="2">JCM 30742</strain>
    </source>
</reference>
<evidence type="ECO:0000313" key="2">
    <source>
        <dbReference type="Proteomes" id="UP001500752"/>
    </source>
</evidence>
<organism evidence="1 2">
    <name type="scientific">Arthrobacter ginkgonis</name>
    <dbReference type="NCBI Taxonomy" id="1630594"/>
    <lineage>
        <taxon>Bacteria</taxon>
        <taxon>Bacillati</taxon>
        <taxon>Actinomycetota</taxon>
        <taxon>Actinomycetes</taxon>
        <taxon>Micrococcales</taxon>
        <taxon>Micrococcaceae</taxon>
        <taxon>Arthrobacter</taxon>
    </lineage>
</organism>
<name>A0ABP7DIR3_9MICC</name>
<dbReference type="EMBL" id="BAABEO010000036">
    <property type="protein sequence ID" value="GAA3704266.1"/>
    <property type="molecule type" value="Genomic_DNA"/>
</dbReference>
<proteinExistence type="predicted"/>
<keyword evidence="2" id="KW-1185">Reference proteome</keyword>
<gene>
    <name evidence="1" type="ORF">GCM10023081_45710</name>
</gene>
<protein>
    <submittedName>
        <fullName evidence="1">Uncharacterized protein</fullName>
    </submittedName>
</protein>
<evidence type="ECO:0000313" key="1">
    <source>
        <dbReference type="EMBL" id="GAA3704266.1"/>
    </source>
</evidence>